<dbReference type="PANTHER" id="PTHR13505">
    <property type="entry name" value="TRANSMEMBRANE PROTEIN 208"/>
    <property type="match status" value="1"/>
</dbReference>
<evidence type="ECO:0000256" key="4">
    <source>
        <dbReference type="ARBA" id="ARBA00022692"/>
    </source>
</evidence>
<organism evidence="10 11">
    <name type="scientific">Psylliodes chrysocephalus</name>
    <dbReference type="NCBI Taxonomy" id="3402493"/>
    <lineage>
        <taxon>Eukaryota</taxon>
        <taxon>Metazoa</taxon>
        <taxon>Ecdysozoa</taxon>
        <taxon>Arthropoda</taxon>
        <taxon>Hexapoda</taxon>
        <taxon>Insecta</taxon>
        <taxon>Pterygota</taxon>
        <taxon>Neoptera</taxon>
        <taxon>Endopterygota</taxon>
        <taxon>Coleoptera</taxon>
        <taxon>Polyphaga</taxon>
        <taxon>Cucujiformia</taxon>
        <taxon>Chrysomeloidea</taxon>
        <taxon>Chrysomelidae</taxon>
        <taxon>Galerucinae</taxon>
        <taxon>Alticini</taxon>
        <taxon>Psylliodes</taxon>
    </lineage>
</organism>
<gene>
    <name evidence="10" type="ORF">PSYICH_LOCUS1288</name>
</gene>
<dbReference type="PANTHER" id="PTHR13505:SF7">
    <property type="entry name" value="TRANSMEMBRANE PROTEIN 208"/>
    <property type="match status" value="1"/>
</dbReference>
<dbReference type="GO" id="GO:0005789">
    <property type="term" value="C:endoplasmic reticulum membrane"/>
    <property type="evidence" value="ECO:0007669"/>
    <property type="project" value="UniProtKB-SubCell"/>
</dbReference>
<feature type="transmembrane region" description="Helical" evidence="9">
    <location>
        <begin position="53"/>
        <end position="73"/>
    </location>
</feature>
<evidence type="ECO:0000256" key="7">
    <source>
        <dbReference type="ARBA" id="ARBA00023136"/>
    </source>
</evidence>
<evidence type="ECO:0000256" key="9">
    <source>
        <dbReference type="SAM" id="Phobius"/>
    </source>
</evidence>
<dbReference type="Pfam" id="PF05620">
    <property type="entry name" value="TMEM208_SND2"/>
    <property type="match status" value="1"/>
</dbReference>
<dbReference type="InterPro" id="IPR008506">
    <property type="entry name" value="SND2/TMEM208"/>
</dbReference>
<dbReference type="Proteomes" id="UP001153636">
    <property type="component" value="Chromosome 1"/>
</dbReference>
<keyword evidence="6 9" id="KW-1133">Transmembrane helix</keyword>
<dbReference type="GO" id="GO:0006624">
    <property type="term" value="P:vacuolar protein processing"/>
    <property type="evidence" value="ECO:0007669"/>
    <property type="project" value="TreeGrafter"/>
</dbReference>
<evidence type="ECO:0000256" key="5">
    <source>
        <dbReference type="ARBA" id="ARBA00022824"/>
    </source>
</evidence>
<evidence type="ECO:0000313" key="10">
    <source>
        <dbReference type="EMBL" id="CAH1099763.1"/>
    </source>
</evidence>
<name>A0A9P0CGQ2_9CUCU</name>
<evidence type="ECO:0000256" key="8">
    <source>
        <dbReference type="SAM" id="MobiDB-lite"/>
    </source>
</evidence>
<keyword evidence="4 9" id="KW-0812">Transmembrane</keyword>
<evidence type="ECO:0000256" key="2">
    <source>
        <dbReference type="ARBA" id="ARBA00009950"/>
    </source>
</evidence>
<protein>
    <recommendedName>
        <fullName evidence="3">Transmembrane protein 208</fullName>
    </recommendedName>
</protein>
<keyword evidence="11" id="KW-1185">Reference proteome</keyword>
<comment type="subcellular location">
    <subcellularLocation>
        <location evidence="1">Endoplasmic reticulum membrane</location>
        <topology evidence="1">Multi-pass membrane protein</topology>
    </subcellularLocation>
</comment>
<evidence type="ECO:0000256" key="3">
    <source>
        <dbReference type="ARBA" id="ARBA00015033"/>
    </source>
</evidence>
<feature type="transmembrane region" description="Helical" evidence="9">
    <location>
        <begin position="27"/>
        <end position="46"/>
    </location>
</feature>
<reference evidence="10" key="1">
    <citation type="submission" date="2022-01" db="EMBL/GenBank/DDBJ databases">
        <authorList>
            <person name="King R."/>
        </authorList>
    </citation>
    <scope>NUCLEOTIDE SEQUENCE</scope>
</reference>
<dbReference type="AlphaFoldDB" id="A0A9P0CGQ2"/>
<keyword evidence="7 9" id="KW-0472">Membrane</keyword>
<feature type="compositionally biased region" description="Basic residues" evidence="8">
    <location>
        <begin position="159"/>
        <end position="173"/>
    </location>
</feature>
<keyword evidence="5" id="KW-0256">Endoplasmic reticulum</keyword>
<comment type="similarity">
    <text evidence="2">Belongs to the TMEM208 family.</text>
</comment>
<sequence>MAPPQKGKQGTKGAKQIAEENVSTLKFYRTMAIFSNAFSLLVLYFYNSTISIILYLFSCMIYIGSYQFMAYMATAKYSETGQLLDSGVDLNMEGGIAEHVKDIIILTAGCQVLSSLISNYFWYLWLLAPARGGWILWKNILQPYFLQPNTGEPEVNEKKQKKLERKMKRMQQR</sequence>
<evidence type="ECO:0000256" key="6">
    <source>
        <dbReference type="ARBA" id="ARBA00022989"/>
    </source>
</evidence>
<feature type="region of interest" description="Disordered" evidence="8">
    <location>
        <begin position="152"/>
        <end position="173"/>
    </location>
</feature>
<dbReference type="GO" id="GO:0005773">
    <property type="term" value="C:vacuole"/>
    <property type="evidence" value="ECO:0007669"/>
    <property type="project" value="GOC"/>
</dbReference>
<dbReference type="EMBL" id="OV651813">
    <property type="protein sequence ID" value="CAH1099763.1"/>
    <property type="molecule type" value="Genomic_DNA"/>
</dbReference>
<evidence type="ECO:0000313" key="11">
    <source>
        <dbReference type="Proteomes" id="UP001153636"/>
    </source>
</evidence>
<dbReference type="OrthoDB" id="10012212at2759"/>
<accession>A0A9P0CGQ2</accession>
<proteinExistence type="inferred from homology"/>
<evidence type="ECO:0000256" key="1">
    <source>
        <dbReference type="ARBA" id="ARBA00004477"/>
    </source>
</evidence>